<evidence type="ECO:0000313" key="2">
    <source>
        <dbReference type="Proteomes" id="UP001214250"/>
    </source>
</evidence>
<name>A0ABY7VRF8_9BACT</name>
<proteinExistence type="predicted"/>
<dbReference type="SUPFAM" id="SSF53098">
    <property type="entry name" value="Ribonuclease H-like"/>
    <property type="match status" value="1"/>
</dbReference>
<dbReference type="RefSeq" id="WP_274150682.1">
    <property type="nucleotide sequence ID" value="NZ_CP117811.1"/>
</dbReference>
<protein>
    <recommendedName>
        <fullName evidence="3">Transposase IS4-like domain-containing protein</fullName>
    </recommendedName>
</protein>
<gene>
    <name evidence="1" type="ORF">PQO03_01370</name>
</gene>
<evidence type="ECO:0000313" key="1">
    <source>
        <dbReference type="EMBL" id="WDE96617.1"/>
    </source>
</evidence>
<dbReference type="Proteomes" id="UP001214250">
    <property type="component" value="Chromosome 1"/>
</dbReference>
<dbReference type="EMBL" id="CP117811">
    <property type="protein sequence ID" value="WDE96617.1"/>
    <property type="molecule type" value="Genomic_DNA"/>
</dbReference>
<keyword evidence="2" id="KW-1185">Reference proteome</keyword>
<organism evidence="1 2">
    <name type="scientific">Lentisphaera profundi</name>
    <dbReference type="NCBI Taxonomy" id="1658616"/>
    <lineage>
        <taxon>Bacteria</taxon>
        <taxon>Pseudomonadati</taxon>
        <taxon>Lentisphaerota</taxon>
        <taxon>Lentisphaeria</taxon>
        <taxon>Lentisphaerales</taxon>
        <taxon>Lentisphaeraceae</taxon>
        <taxon>Lentisphaera</taxon>
    </lineage>
</organism>
<accession>A0ABY7VRF8</accession>
<dbReference type="InterPro" id="IPR012337">
    <property type="entry name" value="RNaseH-like_sf"/>
</dbReference>
<evidence type="ECO:0008006" key="3">
    <source>
        <dbReference type="Google" id="ProtNLM"/>
    </source>
</evidence>
<reference evidence="1 2" key="1">
    <citation type="submission" date="2023-02" db="EMBL/GenBank/DDBJ databases">
        <title>Genome sequence of Lentisphaera profundi SAORIC-696.</title>
        <authorList>
            <person name="Kim e."/>
            <person name="Cho J.-C."/>
            <person name="Choi A."/>
            <person name="Kang I."/>
        </authorList>
    </citation>
    <scope>NUCLEOTIDE SEQUENCE [LARGE SCALE GENOMIC DNA]</scope>
    <source>
        <strain evidence="1 2">SAORIC-696</strain>
    </source>
</reference>
<sequence length="151" mass="17496">MTSSERHQALIDKAGVNDIKSLELRLIRYHLTDPKGAETTYIMVTNLMDQETYPTVEFKAIYKARRRIEGAFKTYKISVEIEHWSGLSWLTAQQDFNSSILLVNMTRVFSFQVDEDIKEQSHKKLKNGEIKKLKSSILQKQFAVFGHSLEV</sequence>